<dbReference type="EMBL" id="SOYY01000013">
    <property type="protein sequence ID" value="KAA0712757.1"/>
    <property type="molecule type" value="Genomic_DNA"/>
</dbReference>
<evidence type="ECO:0000313" key="2">
    <source>
        <dbReference type="EMBL" id="KAA0712757.1"/>
    </source>
</evidence>
<feature type="region of interest" description="Disordered" evidence="1">
    <location>
        <begin position="59"/>
        <end position="104"/>
    </location>
</feature>
<organism evidence="2 3">
    <name type="scientific">Triplophysa tibetana</name>
    <dbReference type="NCBI Taxonomy" id="1572043"/>
    <lineage>
        <taxon>Eukaryota</taxon>
        <taxon>Metazoa</taxon>
        <taxon>Chordata</taxon>
        <taxon>Craniata</taxon>
        <taxon>Vertebrata</taxon>
        <taxon>Euteleostomi</taxon>
        <taxon>Actinopterygii</taxon>
        <taxon>Neopterygii</taxon>
        <taxon>Teleostei</taxon>
        <taxon>Ostariophysi</taxon>
        <taxon>Cypriniformes</taxon>
        <taxon>Nemacheilidae</taxon>
        <taxon>Triplophysa</taxon>
    </lineage>
</organism>
<evidence type="ECO:0000256" key="1">
    <source>
        <dbReference type="SAM" id="MobiDB-lite"/>
    </source>
</evidence>
<feature type="compositionally biased region" description="Polar residues" evidence="1">
    <location>
        <begin position="69"/>
        <end position="83"/>
    </location>
</feature>
<dbReference type="Proteomes" id="UP000324632">
    <property type="component" value="Chromosome 13"/>
</dbReference>
<sequence>MTSKRDSTCANAELAIHETSLRRRVPVAVRLAPRVFCLETSPANRSCENAIFWGHTNSAAEQRKRDRGNLSSQGEASSSTVGSDSVADPKDHLDPDPELPQCRIGTRRVDDMSFMISCTNWY</sequence>
<comment type="caution">
    <text evidence="2">The sequence shown here is derived from an EMBL/GenBank/DDBJ whole genome shotgun (WGS) entry which is preliminary data.</text>
</comment>
<reference evidence="2 3" key="1">
    <citation type="journal article" date="2019" name="Mol. Ecol. Resour.">
        <title>Chromosome-level genome assembly of Triplophysa tibetana, a fish adapted to the harsh high-altitude environment of the Tibetan Plateau.</title>
        <authorList>
            <person name="Yang X."/>
            <person name="Liu H."/>
            <person name="Ma Z."/>
            <person name="Zou Y."/>
            <person name="Zou M."/>
            <person name="Mao Y."/>
            <person name="Li X."/>
            <person name="Wang H."/>
            <person name="Chen T."/>
            <person name="Wang W."/>
            <person name="Yang R."/>
        </authorList>
    </citation>
    <scope>NUCLEOTIDE SEQUENCE [LARGE SCALE GENOMIC DNA]</scope>
    <source>
        <strain evidence="2">TTIB1903HZAU</strain>
        <tissue evidence="2">Muscle</tissue>
    </source>
</reference>
<gene>
    <name evidence="2" type="ORF">E1301_Tti004914</name>
</gene>
<name>A0A5A9NWN3_9TELE</name>
<protein>
    <submittedName>
        <fullName evidence="2">Uncharacterized protein</fullName>
    </submittedName>
</protein>
<keyword evidence="3" id="KW-1185">Reference proteome</keyword>
<accession>A0A5A9NWN3</accession>
<evidence type="ECO:0000313" key="3">
    <source>
        <dbReference type="Proteomes" id="UP000324632"/>
    </source>
</evidence>
<proteinExistence type="predicted"/>
<dbReference type="AlphaFoldDB" id="A0A5A9NWN3"/>